<comment type="caution">
    <text evidence="1">The sequence shown here is derived from an EMBL/GenBank/DDBJ whole genome shotgun (WGS) entry which is preliminary data.</text>
</comment>
<dbReference type="PANTHER" id="PTHR32063">
    <property type="match status" value="1"/>
</dbReference>
<dbReference type="AlphaFoldDB" id="T0ZHT8"/>
<reference evidence="1" key="1">
    <citation type="submission" date="2013-08" db="EMBL/GenBank/DDBJ databases">
        <authorList>
            <person name="Mendez C."/>
            <person name="Richter M."/>
            <person name="Ferrer M."/>
            <person name="Sanchez J."/>
        </authorList>
    </citation>
    <scope>NUCLEOTIDE SEQUENCE</scope>
</reference>
<dbReference type="EMBL" id="AUZY01008949">
    <property type="protein sequence ID" value="EQD44253.1"/>
    <property type="molecule type" value="Genomic_DNA"/>
</dbReference>
<dbReference type="PANTHER" id="PTHR32063:SF19">
    <property type="entry name" value="CATION EFFLUX SYSTEM PROTEIN CUSA"/>
    <property type="match status" value="1"/>
</dbReference>
<accession>T0ZHT8</accession>
<gene>
    <name evidence="1" type="ORF">B1B_13589</name>
</gene>
<dbReference type="Gene3D" id="3.30.70.1430">
    <property type="entry name" value="Multidrug efflux transporter AcrB pore domain"/>
    <property type="match status" value="1"/>
</dbReference>
<dbReference type="Gene3D" id="1.20.1640.10">
    <property type="entry name" value="Multidrug efflux transporter AcrB transmembrane domain"/>
    <property type="match status" value="1"/>
</dbReference>
<organism evidence="1">
    <name type="scientific">mine drainage metagenome</name>
    <dbReference type="NCBI Taxonomy" id="410659"/>
    <lineage>
        <taxon>unclassified sequences</taxon>
        <taxon>metagenomes</taxon>
        <taxon>ecological metagenomes</taxon>
    </lineage>
</organism>
<evidence type="ECO:0000313" key="1">
    <source>
        <dbReference type="EMBL" id="EQD44253.1"/>
    </source>
</evidence>
<dbReference type="GO" id="GO:0042910">
    <property type="term" value="F:xenobiotic transmembrane transporter activity"/>
    <property type="evidence" value="ECO:0007669"/>
    <property type="project" value="TreeGrafter"/>
</dbReference>
<protein>
    <submittedName>
        <fullName evidence="1">Acriflavin resistance protein</fullName>
    </submittedName>
</protein>
<proteinExistence type="predicted"/>
<dbReference type="InterPro" id="IPR001036">
    <property type="entry name" value="Acrflvin-R"/>
</dbReference>
<name>T0ZHT8_9ZZZZ</name>
<feature type="non-terminal residue" evidence="1">
    <location>
        <position position="64"/>
    </location>
</feature>
<dbReference type="Pfam" id="PF00873">
    <property type="entry name" value="ACR_tran"/>
    <property type="match status" value="1"/>
</dbReference>
<dbReference type="GO" id="GO:0005886">
    <property type="term" value="C:plasma membrane"/>
    <property type="evidence" value="ECO:0007669"/>
    <property type="project" value="TreeGrafter"/>
</dbReference>
<sequence length="64" mass="6877">MIAAIIRAAIRNRFLVLMGALLLAGGGVWAALHMPLDALPNLSDTQVIVSTEWQGQPPQVVENQ</sequence>
<reference evidence="1" key="2">
    <citation type="journal article" date="2014" name="ISME J.">
        <title>Microbial stratification in low pH oxic and suboxic macroscopic growths along an acid mine drainage.</title>
        <authorList>
            <person name="Mendez-Garcia C."/>
            <person name="Mesa V."/>
            <person name="Sprenger R.R."/>
            <person name="Richter M."/>
            <person name="Diez M.S."/>
            <person name="Solano J."/>
            <person name="Bargiela R."/>
            <person name="Golyshina O.V."/>
            <person name="Manteca A."/>
            <person name="Ramos J.L."/>
            <person name="Gallego J.R."/>
            <person name="Llorente I."/>
            <person name="Martins Dos Santos V.A."/>
            <person name="Jensen O.N."/>
            <person name="Pelaez A.I."/>
            <person name="Sanchez J."/>
            <person name="Ferrer M."/>
        </authorList>
    </citation>
    <scope>NUCLEOTIDE SEQUENCE</scope>
</reference>